<evidence type="ECO:0000256" key="4">
    <source>
        <dbReference type="ARBA" id="ARBA00022519"/>
    </source>
</evidence>
<dbReference type="AlphaFoldDB" id="A0A0J6W727"/>
<evidence type="ECO:0000256" key="8">
    <source>
        <dbReference type="ARBA" id="ARBA00035655"/>
    </source>
</evidence>
<dbReference type="PANTHER" id="PTHR30574">
    <property type="entry name" value="INNER MEMBRANE PROTEIN YEDE"/>
    <property type="match status" value="1"/>
</dbReference>
<evidence type="ECO:0000256" key="5">
    <source>
        <dbReference type="ARBA" id="ARBA00022692"/>
    </source>
</evidence>
<dbReference type="Pfam" id="PF04143">
    <property type="entry name" value="Sulf_transp"/>
    <property type="match status" value="1"/>
</dbReference>
<feature type="transmembrane region" description="Helical" evidence="9">
    <location>
        <begin position="364"/>
        <end position="389"/>
    </location>
</feature>
<comment type="caution">
    <text evidence="10">The sequence shown here is derived from an EMBL/GenBank/DDBJ whole genome shotgun (WGS) entry which is preliminary data.</text>
</comment>
<dbReference type="PATRIC" id="fig|37916.4.peg.2160"/>
<comment type="subcellular location">
    <subcellularLocation>
        <location evidence="1">Cell inner membrane</location>
        <topology evidence="1">Multi-pass membrane protein</topology>
    </subcellularLocation>
</comment>
<feature type="transmembrane region" description="Helical" evidence="9">
    <location>
        <begin position="6"/>
        <end position="26"/>
    </location>
</feature>
<keyword evidence="6 9" id="KW-1133">Transmembrane helix</keyword>
<accession>A0A0J6W727</accession>
<comment type="similarity">
    <text evidence="8">Belongs to the TsuA/YedE (TC 9.B.102) family.</text>
</comment>
<dbReference type="InterPro" id="IPR007272">
    <property type="entry name" value="Sulf_transp_TsuA/YedE"/>
</dbReference>
<evidence type="ECO:0000313" key="11">
    <source>
        <dbReference type="Proteomes" id="UP000036513"/>
    </source>
</evidence>
<evidence type="ECO:0000256" key="6">
    <source>
        <dbReference type="ARBA" id="ARBA00022989"/>
    </source>
</evidence>
<dbReference type="Proteomes" id="UP000036513">
    <property type="component" value="Unassembled WGS sequence"/>
</dbReference>
<protein>
    <submittedName>
        <fullName evidence="10">Putative inner membrane protein</fullName>
    </submittedName>
</protein>
<name>A0A0J6W727_9MYCO</name>
<sequence>MTVTAPLWVGVLIGFAFGLPASLWGIGNPETVIRTARLVDRLLVGCFLFVTAIGSVLLYGVHALGIGVHFSPRPIYLFGVTIGGVLFGVGAAVSGYFPGTELIALGEGRRDVLAAIPGGLLGAAAWTALYQTEVGRWLVSTANYGNLVATGDITTIRPWRMFAVAVVYAVLALSLLYYLPRYRGGRHSCFRNLVGPADPHDQSCARDSAEYLAEGSSRGPRRMLQQVTDPNFYARLMSVIALFVAVLVVLSLVLRQPFGLSTTYSWVVGHLAMPDFAYSRDVFATIGWEPFTAAGVLVGALVSASLISGRFTAFRPVLPPSWRNRFGPSRAKRAVGCFAGSFLVLFGARMAGGCTSGHTLSGGIQLSVSAWVFTAAMVAGMVVTARLLYGRTSWLTTAPELLPSV</sequence>
<feature type="transmembrane region" description="Helical" evidence="9">
    <location>
        <begin position="291"/>
        <end position="313"/>
    </location>
</feature>
<feature type="transmembrane region" description="Helical" evidence="9">
    <location>
        <begin position="38"/>
        <end position="63"/>
    </location>
</feature>
<organism evidence="10 11">
    <name type="scientific">Mycolicibacterium chlorophenolicum</name>
    <dbReference type="NCBI Taxonomy" id="37916"/>
    <lineage>
        <taxon>Bacteria</taxon>
        <taxon>Bacillati</taxon>
        <taxon>Actinomycetota</taxon>
        <taxon>Actinomycetes</taxon>
        <taxon>Mycobacteriales</taxon>
        <taxon>Mycobacteriaceae</taxon>
        <taxon>Mycolicibacterium</taxon>
    </lineage>
</organism>
<dbReference type="PANTHER" id="PTHR30574:SF1">
    <property type="entry name" value="SULPHUR TRANSPORT DOMAIN-CONTAINING PROTEIN"/>
    <property type="match status" value="1"/>
</dbReference>
<evidence type="ECO:0000256" key="3">
    <source>
        <dbReference type="ARBA" id="ARBA00022475"/>
    </source>
</evidence>
<evidence type="ECO:0000313" key="10">
    <source>
        <dbReference type="EMBL" id="KMO78324.1"/>
    </source>
</evidence>
<dbReference type="GO" id="GO:0005886">
    <property type="term" value="C:plasma membrane"/>
    <property type="evidence" value="ECO:0007669"/>
    <property type="project" value="UniProtKB-SubCell"/>
</dbReference>
<gene>
    <name evidence="10" type="ORF">MCHLDSM_02241</name>
</gene>
<feature type="transmembrane region" description="Helical" evidence="9">
    <location>
        <begin position="75"/>
        <end position="99"/>
    </location>
</feature>
<keyword evidence="7 9" id="KW-0472">Membrane</keyword>
<dbReference type="STRING" id="37916.MCHLDSM_02241"/>
<keyword evidence="2" id="KW-0813">Transport</keyword>
<feature type="transmembrane region" description="Helical" evidence="9">
    <location>
        <begin position="334"/>
        <end position="352"/>
    </location>
</feature>
<feature type="transmembrane region" description="Helical" evidence="9">
    <location>
        <begin position="232"/>
        <end position="254"/>
    </location>
</feature>
<feature type="transmembrane region" description="Helical" evidence="9">
    <location>
        <begin position="111"/>
        <end position="130"/>
    </location>
</feature>
<feature type="transmembrane region" description="Helical" evidence="9">
    <location>
        <begin position="159"/>
        <end position="179"/>
    </location>
</feature>
<evidence type="ECO:0000256" key="1">
    <source>
        <dbReference type="ARBA" id="ARBA00004429"/>
    </source>
</evidence>
<reference evidence="10 11" key="1">
    <citation type="journal article" date="2015" name="Genome Biol. Evol.">
        <title>Characterization of Three Mycobacterium spp. with Potential Use in Bioremediation by Genome Sequencing and Comparative Genomics.</title>
        <authorList>
            <person name="Das S."/>
            <person name="Pettersson B.M."/>
            <person name="Behra P.R."/>
            <person name="Ramesh M."/>
            <person name="Dasgupta S."/>
            <person name="Bhattacharya A."/>
            <person name="Kirsebom L.A."/>
        </authorList>
    </citation>
    <scope>NUCLEOTIDE SEQUENCE [LARGE SCALE GENOMIC DNA]</scope>
    <source>
        <strain evidence="10 11">DSM 43826</strain>
    </source>
</reference>
<evidence type="ECO:0000256" key="2">
    <source>
        <dbReference type="ARBA" id="ARBA00022448"/>
    </source>
</evidence>
<keyword evidence="5 9" id="KW-0812">Transmembrane</keyword>
<proteinExistence type="inferred from homology"/>
<evidence type="ECO:0000256" key="9">
    <source>
        <dbReference type="SAM" id="Phobius"/>
    </source>
</evidence>
<keyword evidence="11" id="KW-1185">Reference proteome</keyword>
<dbReference type="EMBL" id="JYNL01000020">
    <property type="protein sequence ID" value="KMO78324.1"/>
    <property type="molecule type" value="Genomic_DNA"/>
</dbReference>
<keyword evidence="4" id="KW-0997">Cell inner membrane</keyword>
<keyword evidence="3" id="KW-1003">Cell membrane</keyword>
<evidence type="ECO:0000256" key="7">
    <source>
        <dbReference type="ARBA" id="ARBA00023136"/>
    </source>
</evidence>
<dbReference type="RefSeq" id="WP_048469909.1">
    <property type="nucleotide sequence ID" value="NZ_JYNL01000020.1"/>
</dbReference>